<name>A0AAW5MZ54_9BACT</name>
<dbReference type="GO" id="GO:0009252">
    <property type="term" value="P:peptidoglycan biosynthetic process"/>
    <property type="evidence" value="ECO:0007669"/>
    <property type="project" value="UniProtKB-UniRule"/>
</dbReference>
<reference evidence="13 14" key="1">
    <citation type="submission" date="2022-08" db="EMBL/GenBank/DDBJ databases">
        <authorList>
            <person name="Zeman M."/>
            <person name="Kubasova T."/>
        </authorList>
    </citation>
    <scope>NUCLEOTIDE SEQUENCE [LARGE SCALE GENOMIC DNA]</scope>
    <source>
        <strain evidence="13 14">ET62</strain>
    </source>
</reference>
<dbReference type="GO" id="GO:0008955">
    <property type="term" value="F:peptidoglycan glycosyltransferase activity"/>
    <property type="evidence" value="ECO:0007669"/>
    <property type="project" value="UniProtKB-UniRule"/>
</dbReference>
<comment type="caution">
    <text evidence="13">The sequence shown here is derived from an EMBL/GenBank/DDBJ whole genome shotgun (WGS) entry which is preliminary data.</text>
</comment>
<dbReference type="InterPro" id="IPR001264">
    <property type="entry name" value="Glyco_trans_51"/>
</dbReference>
<dbReference type="PANTHER" id="PTHR30400:SF0">
    <property type="entry name" value="BIOSYNTHETIC PEPTIDOGLYCAN TRANSGLYCOSYLASE"/>
    <property type="match status" value="1"/>
</dbReference>
<evidence type="ECO:0000256" key="3">
    <source>
        <dbReference type="ARBA" id="ARBA00022676"/>
    </source>
</evidence>
<keyword evidence="7 11" id="KW-0573">Peptidoglycan synthesis</keyword>
<comment type="pathway">
    <text evidence="11">Cell wall biogenesis; peptidoglycan biosynthesis.</text>
</comment>
<dbReference type="GO" id="GO:0009274">
    <property type="term" value="C:peptidoglycan-based cell wall"/>
    <property type="evidence" value="ECO:0007669"/>
    <property type="project" value="InterPro"/>
</dbReference>
<evidence type="ECO:0000256" key="1">
    <source>
        <dbReference type="ARBA" id="ARBA00022475"/>
    </source>
</evidence>
<comment type="catalytic activity">
    <reaction evidence="11">
        <text>[GlcNAc-(1-&gt;4)-Mur2Ac(oyl-L-Ala-gamma-D-Glu-L-Lys-D-Ala-D-Ala)](n)-di-trans,octa-cis-undecaprenyl diphosphate + beta-D-GlcNAc-(1-&gt;4)-Mur2Ac(oyl-L-Ala-gamma-D-Glu-L-Lys-D-Ala-D-Ala)-di-trans,octa-cis-undecaprenyl diphosphate = [GlcNAc-(1-&gt;4)-Mur2Ac(oyl-L-Ala-gamma-D-Glu-L-Lys-D-Ala-D-Ala)](n+1)-di-trans,octa-cis-undecaprenyl diphosphate + di-trans,octa-cis-undecaprenyl diphosphate + H(+)</text>
        <dbReference type="Rhea" id="RHEA:23708"/>
        <dbReference type="Rhea" id="RHEA-COMP:9602"/>
        <dbReference type="Rhea" id="RHEA-COMP:9603"/>
        <dbReference type="ChEBI" id="CHEBI:15378"/>
        <dbReference type="ChEBI" id="CHEBI:58405"/>
        <dbReference type="ChEBI" id="CHEBI:60033"/>
        <dbReference type="ChEBI" id="CHEBI:78435"/>
        <dbReference type="EC" id="2.4.99.28"/>
    </reaction>
</comment>
<evidence type="ECO:0000256" key="2">
    <source>
        <dbReference type="ARBA" id="ARBA00022519"/>
    </source>
</evidence>
<comment type="subcellular location">
    <subcellularLocation>
        <location evidence="11">Cell membrane</location>
        <topology evidence="11">Single-pass membrane protein</topology>
    </subcellularLocation>
</comment>
<dbReference type="EC" id="2.4.99.28" evidence="11"/>
<proteinExistence type="inferred from homology"/>
<keyword evidence="3 11" id="KW-0328">Glycosyltransferase</keyword>
<dbReference type="NCBIfam" id="TIGR02070">
    <property type="entry name" value="mono_pep_trsgly"/>
    <property type="match status" value="1"/>
</dbReference>
<evidence type="ECO:0000256" key="7">
    <source>
        <dbReference type="ARBA" id="ARBA00022984"/>
    </source>
</evidence>
<evidence type="ECO:0000259" key="12">
    <source>
        <dbReference type="Pfam" id="PF00912"/>
    </source>
</evidence>
<keyword evidence="5 11" id="KW-0812">Transmembrane</keyword>
<comment type="similarity">
    <text evidence="11">Belongs to the glycosyltransferase 51 family.</text>
</comment>
<dbReference type="HAMAP" id="MF_00766">
    <property type="entry name" value="PGT_MtgA"/>
    <property type="match status" value="1"/>
</dbReference>
<organism evidence="13 14">
    <name type="scientific">Phocaeicola barnesiae</name>
    <dbReference type="NCBI Taxonomy" id="376804"/>
    <lineage>
        <taxon>Bacteria</taxon>
        <taxon>Pseudomonadati</taxon>
        <taxon>Bacteroidota</taxon>
        <taxon>Bacteroidia</taxon>
        <taxon>Bacteroidales</taxon>
        <taxon>Bacteroidaceae</taxon>
        <taxon>Phocaeicola</taxon>
    </lineage>
</organism>
<dbReference type="RefSeq" id="WP_258335624.1">
    <property type="nucleotide sequence ID" value="NZ_JANRHJ010000006.1"/>
</dbReference>
<dbReference type="GO" id="GO:0008360">
    <property type="term" value="P:regulation of cell shape"/>
    <property type="evidence" value="ECO:0007669"/>
    <property type="project" value="UniProtKB-KW"/>
</dbReference>
<keyword evidence="9 11" id="KW-0472">Membrane</keyword>
<dbReference type="AlphaFoldDB" id="A0AAW5MZ54"/>
<feature type="domain" description="Glycosyl transferase family 51" evidence="12">
    <location>
        <begin position="53"/>
        <end position="218"/>
    </location>
</feature>
<keyword evidence="4 11" id="KW-0808">Transferase</keyword>
<evidence type="ECO:0000313" key="14">
    <source>
        <dbReference type="Proteomes" id="UP001204579"/>
    </source>
</evidence>
<evidence type="ECO:0000256" key="5">
    <source>
        <dbReference type="ARBA" id="ARBA00022692"/>
    </source>
</evidence>
<keyword evidence="10 11" id="KW-0961">Cell wall biogenesis/degradation</keyword>
<evidence type="ECO:0000313" key="13">
    <source>
        <dbReference type="EMBL" id="MCR8873616.1"/>
    </source>
</evidence>
<evidence type="ECO:0000256" key="8">
    <source>
        <dbReference type="ARBA" id="ARBA00022989"/>
    </source>
</evidence>
<protein>
    <recommendedName>
        <fullName evidence="11">Biosynthetic peptidoglycan transglycosylase</fullName>
        <ecNumber evidence="11">2.4.99.28</ecNumber>
    </recommendedName>
    <alternativeName>
        <fullName evidence="11">Glycan polymerase</fullName>
    </alternativeName>
    <alternativeName>
        <fullName evidence="11">Peptidoglycan glycosyltransferase MtgA</fullName>
        <shortName evidence="11">PGT</shortName>
    </alternativeName>
</protein>
<dbReference type="InterPro" id="IPR036950">
    <property type="entry name" value="PBP_transglycosylase"/>
</dbReference>
<evidence type="ECO:0000256" key="6">
    <source>
        <dbReference type="ARBA" id="ARBA00022960"/>
    </source>
</evidence>
<evidence type="ECO:0000256" key="10">
    <source>
        <dbReference type="ARBA" id="ARBA00023316"/>
    </source>
</evidence>
<dbReference type="GO" id="GO:0005886">
    <property type="term" value="C:plasma membrane"/>
    <property type="evidence" value="ECO:0007669"/>
    <property type="project" value="UniProtKB-SubCell"/>
</dbReference>
<dbReference type="Proteomes" id="UP001204579">
    <property type="component" value="Unassembled WGS sequence"/>
</dbReference>
<dbReference type="PANTHER" id="PTHR30400">
    <property type="entry name" value="MONOFUNCTIONAL BIOSYNTHETIC PEPTIDOGLYCAN TRANSGLYCOSYLASE"/>
    <property type="match status" value="1"/>
</dbReference>
<accession>A0AAW5MZ54</accession>
<dbReference type="InterPro" id="IPR023346">
    <property type="entry name" value="Lysozyme-like_dom_sf"/>
</dbReference>
<dbReference type="EMBL" id="JANRHJ010000006">
    <property type="protein sequence ID" value="MCR8873616.1"/>
    <property type="molecule type" value="Genomic_DNA"/>
</dbReference>
<evidence type="ECO:0000256" key="11">
    <source>
        <dbReference type="HAMAP-Rule" id="MF_00766"/>
    </source>
</evidence>
<dbReference type="Pfam" id="PF00912">
    <property type="entry name" value="Transgly"/>
    <property type="match status" value="1"/>
</dbReference>
<keyword evidence="6 11" id="KW-0133">Cell shape</keyword>
<dbReference type="Gene3D" id="1.10.3810.10">
    <property type="entry name" value="Biosynthetic peptidoglycan transglycosylase-like"/>
    <property type="match status" value="1"/>
</dbReference>
<keyword evidence="8 11" id="KW-1133">Transmembrane helix</keyword>
<comment type="function">
    <text evidence="11">Peptidoglycan polymerase that catalyzes glycan chain elongation from lipid-linked precursors.</text>
</comment>
<dbReference type="GO" id="GO:0016763">
    <property type="term" value="F:pentosyltransferase activity"/>
    <property type="evidence" value="ECO:0007669"/>
    <property type="project" value="InterPro"/>
</dbReference>
<keyword evidence="14" id="KW-1185">Reference proteome</keyword>
<dbReference type="GO" id="GO:0071555">
    <property type="term" value="P:cell wall organization"/>
    <property type="evidence" value="ECO:0007669"/>
    <property type="project" value="UniProtKB-KW"/>
</dbReference>
<sequence>MRKKFFRLLRNLVIFFFASSILAVVAYRFIPVYLTPLMIIRTIGQVVDGESVKLEHHWVPKEKISSHLPMAVIASEDNRFASHHGFDFVEINKAIKENKTRKKARGASTISQQTAKNVFLWPSSSWIRKGFEVYFTVLIELVWGKERIMEVYLNSIEMGDGIYGAEAVAREHFQTTASKLTKGQCALIAASLPNPHKFNSGKPSSYMFKRQKKIMYLMRCVPVFPPKE</sequence>
<keyword evidence="2" id="KW-0997">Cell inner membrane</keyword>
<evidence type="ECO:0000256" key="9">
    <source>
        <dbReference type="ARBA" id="ARBA00023136"/>
    </source>
</evidence>
<evidence type="ECO:0000256" key="4">
    <source>
        <dbReference type="ARBA" id="ARBA00022679"/>
    </source>
</evidence>
<dbReference type="InterPro" id="IPR011812">
    <property type="entry name" value="Pep_trsgly"/>
</dbReference>
<dbReference type="SUPFAM" id="SSF53955">
    <property type="entry name" value="Lysozyme-like"/>
    <property type="match status" value="1"/>
</dbReference>
<keyword evidence="1 11" id="KW-1003">Cell membrane</keyword>
<gene>
    <name evidence="11 13" type="primary">mtgA</name>
    <name evidence="13" type="ORF">NW209_06260</name>
</gene>